<keyword evidence="3 9" id="KW-0808">Transferase</keyword>
<dbReference type="Proteomes" id="UP000002297">
    <property type="component" value="Chromosome"/>
</dbReference>
<dbReference type="HOGENOM" id="CLU_035527_0_1_10"/>
<comment type="catalytic activity">
    <reaction evidence="7">
        <text>alpha-D-mannose 1-phosphate + GTP + H(+) = GDP-alpha-D-mannose + diphosphate</text>
        <dbReference type="Rhea" id="RHEA:15229"/>
        <dbReference type="ChEBI" id="CHEBI:15378"/>
        <dbReference type="ChEBI" id="CHEBI:33019"/>
        <dbReference type="ChEBI" id="CHEBI:37565"/>
        <dbReference type="ChEBI" id="CHEBI:57527"/>
        <dbReference type="ChEBI" id="CHEBI:58409"/>
        <dbReference type="EC" id="2.7.7.13"/>
    </reaction>
</comment>
<dbReference type="KEGG" id="cat:CA2559_05435"/>
<dbReference type="FunFam" id="3.90.550.10:FF:000046">
    <property type="entry name" value="Mannose-1-phosphate guanylyltransferase (GDP)"/>
    <property type="match status" value="1"/>
</dbReference>
<evidence type="ECO:0000256" key="7">
    <source>
        <dbReference type="ARBA" id="ARBA00047343"/>
    </source>
</evidence>
<dbReference type="AlphaFoldDB" id="A3U7F9"/>
<dbReference type="Pfam" id="PF00483">
    <property type="entry name" value="NTP_transferase"/>
    <property type="match status" value="1"/>
</dbReference>
<dbReference type="Gene3D" id="3.90.550.10">
    <property type="entry name" value="Spore Coat Polysaccharide Biosynthesis Protein SpsA, Chain A"/>
    <property type="match status" value="1"/>
</dbReference>
<feature type="domain" description="Nucleotidyl transferase" evidence="8">
    <location>
        <begin position="8"/>
        <end position="286"/>
    </location>
</feature>
<dbReference type="GO" id="GO:0005525">
    <property type="term" value="F:GTP binding"/>
    <property type="evidence" value="ECO:0007669"/>
    <property type="project" value="UniProtKB-KW"/>
</dbReference>
<dbReference type="RefSeq" id="WP_013186851.1">
    <property type="nucleotide sequence ID" value="NC_014230.1"/>
</dbReference>
<sequence length="360" mass="40845">MENKNYYAVLMAGGIGSRFWPVSTTSFPKQFHDMLGTGSSLIQKTFARLSKTVPEENIFILTNSKYEDLVKEQLPNVTDRQIVLEPVMRNTAPCILLAALKIQKENPDALMLVAPSDHWIEDENAFNDNIRTAFDACQRQPILMTLGIEPTFANTGYGYINYIEDTSTPIKKVKHFTEKPNKELAKQFLADGNYLWNAGIFIWSANTIVEAFEKQMPDMHHLFFRGIDALNTERETKFLSRTYPKADNISIDFGIMENAADVRVLPATFDWNDLGTWGSLYEKLTKDFQNNAIVNAETFAPNSQGNMIHTQSNKAVVIDGLEDYIIVDRDDVLMIVPKEKEQDIKSISKSVQQKLGKNLN</sequence>
<dbReference type="InterPro" id="IPR049577">
    <property type="entry name" value="GMPP_N"/>
</dbReference>
<keyword evidence="6" id="KW-0342">GTP-binding</keyword>
<evidence type="ECO:0000256" key="2">
    <source>
        <dbReference type="ARBA" id="ARBA00012387"/>
    </source>
</evidence>
<dbReference type="GeneID" id="89452876"/>
<keyword evidence="4 9" id="KW-0548">Nucleotidyltransferase</keyword>
<dbReference type="STRING" id="216432.CA2559_05435"/>
<name>A3U7F9_CROAH</name>
<evidence type="ECO:0000259" key="8">
    <source>
        <dbReference type="Pfam" id="PF00483"/>
    </source>
</evidence>
<dbReference type="CDD" id="cd02509">
    <property type="entry name" value="GDP-M1P_Guanylyltransferase"/>
    <property type="match status" value="1"/>
</dbReference>
<comment type="similarity">
    <text evidence="1">Belongs to the mannose-6-phosphate isomerase type 2 family.</text>
</comment>
<dbReference type="eggNOG" id="COG0836">
    <property type="taxonomic scope" value="Bacteria"/>
</dbReference>
<evidence type="ECO:0000256" key="4">
    <source>
        <dbReference type="ARBA" id="ARBA00022695"/>
    </source>
</evidence>
<dbReference type="EMBL" id="CP002046">
    <property type="protein sequence ID" value="EAP88176.1"/>
    <property type="molecule type" value="Genomic_DNA"/>
</dbReference>
<evidence type="ECO:0000256" key="1">
    <source>
        <dbReference type="ARBA" id="ARBA00006115"/>
    </source>
</evidence>
<dbReference type="SUPFAM" id="SSF159283">
    <property type="entry name" value="Guanosine diphospho-D-mannose pyrophosphorylase/mannose-6-phosphate isomerase linker domain"/>
    <property type="match status" value="1"/>
</dbReference>
<accession>A3U7F9</accession>
<proteinExistence type="inferred from homology"/>
<dbReference type="InterPro" id="IPR005835">
    <property type="entry name" value="NTP_transferase_dom"/>
</dbReference>
<dbReference type="PANTHER" id="PTHR46390:SF1">
    <property type="entry name" value="MANNOSE-1-PHOSPHATE GUANYLYLTRANSFERASE"/>
    <property type="match status" value="1"/>
</dbReference>
<dbReference type="GO" id="GO:0004475">
    <property type="term" value="F:mannose-1-phosphate guanylyltransferase (GTP) activity"/>
    <property type="evidence" value="ECO:0007669"/>
    <property type="project" value="UniProtKB-EC"/>
</dbReference>
<dbReference type="InterPro" id="IPR029044">
    <property type="entry name" value="Nucleotide-diphossugar_trans"/>
</dbReference>
<dbReference type="GO" id="GO:0009298">
    <property type="term" value="P:GDP-mannose biosynthetic process"/>
    <property type="evidence" value="ECO:0007669"/>
    <property type="project" value="TreeGrafter"/>
</dbReference>
<gene>
    <name evidence="9" type="ordered locus">CA2559_05435</name>
</gene>
<dbReference type="OrthoDB" id="9806359at2"/>
<organism evidence="9 10">
    <name type="scientific">Croceibacter atlanticus (strain ATCC BAA-628 / JCM 21780 / CIP 108009 / IAM 15332 / KCTC 12090 / HTCC2559)</name>
    <dbReference type="NCBI Taxonomy" id="216432"/>
    <lineage>
        <taxon>Bacteria</taxon>
        <taxon>Pseudomonadati</taxon>
        <taxon>Bacteroidota</taxon>
        <taxon>Flavobacteriia</taxon>
        <taxon>Flavobacteriales</taxon>
        <taxon>Flavobacteriaceae</taxon>
        <taxon>Croceibacter</taxon>
    </lineage>
</organism>
<dbReference type="SUPFAM" id="SSF53448">
    <property type="entry name" value="Nucleotide-diphospho-sugar transferases"/>
    <property type="match status" value="1"/>
</dbReference>
<evidence type="ECO:0000256" key="3">
    <source>
        <dbReference type="ARBA" id="ARBA00022679"/>
    </source>
</evidence>
<protein>
    <recommendedName>
        <fullName evidence="2">mannose-1-phosphate guanylyltransferase</fullName>
        <ecNumber evidence="2">2.7.7.13</ecNumber>
    </recommendedName>
</protein>
<evidence type="ECO:0000313" key="10">
    <source>
        <dbReference type="Proteomes" id="UP000002297"/>
    </source>
</evidence>
<keyword evidence="10" id="KW-1185">Reference proteome</keyword>
<evidence type="ECO:0000256" key="5">
    <source>
        <dbReference type="ARBA" id="ARBA00022741"/>
    </source>
</evidence>
<dbReference type="EC" id="2.7.7.13" evidence="2"/>
<evidence type="ECO:0000256" key="6">
    <source>
        <dbReference type="ARBA" id="ARBA00023134"/>
    </source>
</evidence>
<evidence type="ECO:0000313" key="9">
    <source>
        <dbReference type="EMBL" id="EAP88176.1"/>
    </source>
</evidence>
<keyword evidence="5" id="KW-0547">Nucleotide-binding</keyword>
<reference evidence="9 10" key="1">
    <citation type="journal article" date="2010" name="J. Bacteriol.">
        <title>The complete genome sequence of Croceibacter atlanticus HTCC2559T.</title>
        <authorList>
            <person name="Oh H.M."/>
            <person name="Kang I."/>
            <person name="Ferriera S."/>
            <person name="Giovannoni S.J."/>
            <person name="Cho J.C."/>
        </authorList>
    </citation>
    <scope>NUCLEOTIDE SEQUENCE [LARGE SCALE GENOMIC DNA]</scope>
    <source>
        <strain evidence="10">ATCC BAA-628 / HTCC2559 / KCTC 12090</strain>
    </source>
</reference>
<dbReference type="PANTHER" id="PTHR46390">
    <property type="entry name" value="MANNOSE-1-PHOSPHATE GUANYLYLTRANSFERASE"/>
    <property type="match status" value="1"/>
</dbReference>
<dbReference type="InterPro" id="IPR051161">
    <property type="entry name" value="Mannose-6P_isomerase_type2"/>
</dbReference>